<evidence type="ECO:0000313" key="5">
    <source>
        <dbReference type="EMBL" id="WLS98833.1"/>
    </source>
</evidence>
<keyword evidence="1" id="KW-0677">Repeat</keyword>
<sequence>MVSKKHSKHGQTDYRYDHTGRIEGCRNQRYWETLQYDAAANLLDSKYREDYSNHNLIRCNQLLHFRGHHYRYDEHGRTASKQTIGATQHYHYDAEHRLSEVRIEQTGRSQRYGYVYDALGRRIEKHQIDREGQPYNRIRFLWDGLQMIQESSADKRQSLYLYTGEGSYEPLARIDRNGNQEQHIYYFHTDLNGMPEELTDEAGEIVWECSYQLWGKPIQEIAHTEIQQNLRYQGQYLDRETGLHYNTFRYYDPDTGRFTQPDPIGLLGGINLYQYAPNALMWIDPLGLTADDIIRYKPRDSLSAQSGNRRTAITRAWAQEKALLQNGGKGTRAWTAEERALILNTPNSKLASVMSKAGYTGHHINSVEGNGSLGAKWKGDPRNIVFLQNGDHPSGINEHIHGPRGHRGTTRNPTNGRLIDRGATLRQRC</sequence>
<dbReference type="Gene3D" id="2.180.10.10">
    <property type="entry name" value="RHS repeat-associated core"/>
    <property type="match status" value="1"/>
</dbReference>
<dbReference type="PANTHER" id="PTHR32305:SF15">
    <property type="entry name" value="PROTEIN RHSA-RELATED"/>
    <property type="match status" value="1"/>
</dbReference>
<dbReference type="PANTHER" id="PTHR32305">
    <property type="match status" value="1"/>
</dbReference>
<dbReference type="AlphaFoldDB" id="A0ABD7Z2Y6"/>
<accession>A0ABD7Z2Y6</accession>
<dbReference type="InterPro" id="IPR028916">
    <property type="entry name" value="Tox-GHH_dom"/>
</dbReference>
<dbReference type="Pfam" id="PF25023">
    <property type="entry name" value="TEN_YD-shell"/>
    <property type="match status" value="1"/>
</dbReference>
<dbReference type="GeneID" id="32536006"/>
<dbReference type="NCBIfam" id="TIGR03696">
    <property type="entry name" value="Rhs_assc_core"/>
    <property type="match status" value="1"/>
</dbReference>
<evidence type="ECO:0000259" key="3">
    <source>
        <dbReference type="Pfam" id="PF15636"/>
    </source>
</evidence>
<feature type="domain" description="Teneurin-like YD-shell" evidence="4">
    <location>
        <begin position="7"/>
        <end position="262"/>
    </location>
</feature>
<evidence type="ECO:0000256" key="1">
    <source>
        <dbReference type="ARBA" id="ARBA00022737"/>
    </source>
</evidence>
<dbReference type="Pfam" id="PF15636">
    <property type="entry name" value="Tox-GHH"/>
    <property type="match status" value="1"/>
</dbReference>
<evidence type="ECO:0000256" key="2">
    <source>
        <dbReference type="SAM" id="MobiDB-lite"/>
    </source>
</evidence>
<name>A0ABD7Z2Y6_9NEIS</name>
<dbReference type="PRINTS" id="PR00394">
    <property type="entry name" value="RHSPROTEIN"/>
</dbReference>
<gene>
    <name evidence="5" type="ORF">RAM05_02135</name>
</gene>
<protein>
    <submittedName>
        <fullName evidence="5">RHS repeat-associated core domain-containing protein</fullName>
    </submittedName>
</protein>
<feature type="region of interest" description="Disordered" evidence="2">
    <location>
        <begin position="394"/>
        <end position="417"/>
    </location>
</feature>
<evidence type="ECO:0000259" key="4">
    <source>
        <dbReference type="Pfam" id="PF25023"/>
    </source>
</evidence>
<dbReference type="RefSeq" id="WP_144353318.1">
    <property type="nucleotide sequence ID" value="NZ_CP132375.1"/>
</dbReference>
<dbReference type="Proteomes" id="UP001229773">
    <property type="component" value="Chromosome"/>
</dbReference>
<dbReference type="EMBL" id="CP132375">
    <property type="protein sequence ID" value="WLS98833.1"/>
    <property type="molecule type" value="Genomic_DNA"/>
</dbReference>
<dbReference type="InterPro" id="IPR056823">
    <property type="entry name" value="TEN-like_YD-shell"/>
</dbReference>
<proteinExistence type="predicted"/>
<dbReference type="InterPro" id="IPR022385">
    <property type="entry name" value="Rhs_assc_core"/>
</dbReference>
<organism evidence="5 6">
    <name type="scientific">Snodgrassella alvi</name>
    <dbReference type="NCBI Taxonomy" id="1196083"/>
    <lineage>
        <taxon>Bacteria</taxon>
        <taxon>Pseudomonadati</taxon>
        <taxon>Pseudomonadota</taxon>
        <taxon>Betaproteobacteria</taxon>
        <taxon>Neisseriales</taxon>
        <taxon>Neisseriaceae</taxon>
        <taxon>Snodgrassella</taxon>
    </lineage>
</organism>
<evidence type="ECO:0000313" key="6">
    <source>
        <dbReference type="Proteomes" id="UP001229773"/>
    </source>
</evidence>
<reference evidence="5 6" key="1">
    <citation type="submission" date="2023-08" db="EMBL/GenBank/DDBJ databases">
        <title>Complete genome sequences of 12 bacterial strains from the honey bee gut, resolved with long-read nanopore sequencing.</title>
        <authorList>
            <person name="Kwong W.K."/>
            <person name="Acheampong S."/>
            <person name="Polat M.F."/>
        </authorList>
    </citation>
    <scope>NUCLEOTIDE SEQUENCE [LARGE SCALE GENOMIC DNA]</scope>
    <source>
        <strain evidence="6">wkB9</strain>
    </source>
</reference>
<dbReference type="InterPro" id="IPR050708">
    <property type="entry name" value="T6SS_VgrG/RHS"/>
</dbReference>
<feature type="domain" description="Tox-GHH" evidence="3">
    <location>
        <begin position="309"/>
        <end position="386"/>
    </location>
</feature>